<dbReference type="AlphaFoldDB" id="A0AAN6F2K3"/>
<keyword evidence="1" id="KW-0472">Membrane</keyword>
<feature type="transmembrane region" description="Helical" evidence="1">
    <location>
        <begin position="59"/>
        <end position="82"/>
    </location>
</feature>
<evidence type="ECO:0000313" key="2">
    <source>
        <dbReference type="EMBL" id="KAJ8995603.1"/>
    </source>
</evidence>
<keyword evidence="1" id="KW-1133">Transmembrane helix</keyword>
<gene>
    <name evidence="2" type="ORF">HRR80_000368</name>
</gene>
<dbReference type="Proteomes" id="UP001161757">
    <property type="component" value="Unassembled WGS sequence"/>
</dbReference>
<dbReference type="EMBL" id="JAJGCB010000001">
    <property type="protein sequence ID" value="KAJ8995603.1"/>
    <property type="molecule type" value="Genomic_DNA"/>
</dbReference>
<protein>
    <submittedName>
        <fullName evidence="2">Uncharacterized protein</fullName>
    </submittedName>
</protein>
<accession>A0AAN6F2K3</accession>
<keyword evidence="1" id="KW-0812">Transmembrane</keyword>
<name>A0AAN6F2K3_EXODE</name>
<proteinExistence type="predicted"/>
<evidence type="ECO:0000256" key="1">
    <source>
        <dbReference type="SAM" id="Phobius"/>
    </source>
</evidence>
<comment type="caution">
    <text evidence="2">The sequence shown here is derived from an EMBL/GenBank/DDBJ whole genome shotgun (WGS) entry which is preliminary data.</text>
</comment>
<reference evidence="2" key="1">
    <citation type="submission" date="2023-01" db="EMBL/GenBank/DDBJ databases">
        <title>Exophiala dermititidis isolated from Cystic Fibrosis Patient.</title>
        <authorList>
            <person name="Kurbessoian T."/>
            <person name="Crocker A."/>
            <person name="Murante D."/>
            <person name="Hogan D.A."/>
            <person name="Stajich J.E."/>
        </authorList>
    </citation>
    <scope>NUCLEOTIDE SEQUENCE</scope>
    <source>
        <strain evidence="2">Ex8</strain>
    </source>
</reference>
<organism evidence="2 3">
    <name type="scientific">Exophiala dermatitidis</name>
    <name type="common">Black yeast-like fungus</name>
    <name type="synonym">Wangiella dermatitidis</name>
    <dbReference type="NCBI Taxonomy" id="5970"/>
    <lineage>
        <taxon>Eukaryota</taxon>
        <taxon>Fungi</taxon>
        <taxon>Dikarya</taxon>
        <taxon>Ascomycota</taxon>
        <taxon>Pezizomycotina</taxon>
        <taxon>Eurotiomycetes</taxon>
        <taxon>Chaetothyriomycetidae</taxon>
        <taxon>Chaetothyriales</taxon>
        <taxon>Herpotrichiellaceae</taxon>
        <taxon>Exophiala</taxon>
    </lineage>
</organism>
<evidence type="ECO:0000313" key="3">
    <source>
        <dbReference type="Proteomes" id="UP001161757"/>
    </source>
</evidence>
<sequence length="189" mass="20984">MSFFSKALANTHFILNWTTPGHTRQPRLSCAEDYPTSLQPWSPPFSLSIWGNLGETLDLGLLLTTLLLFGLAYVGTWVLQWYMTVPDKLSGMLRPSSKKIPDLLTDATFGNGDPWSFSPIDPATTAIHWSPLPLTPPLTPLADWDCPPSAPSPIKKQCMGITKQGKRCRKTGKVATVVEEYRCHYHVTA</sequence>